<feature type="compositionally biased region" description="Basic and acidic residues" evidence="5">
    <location>
        <begin position="55"/>
        <end position="64"/>
    </location>
</feature>
<evidence type="ECO:0000256" key="1">
    <source>
        <dbReference type="ARBA" id="ARBA00022723"/>
    </source>
</evidence>
<feature type="compositionally biased region" description="Low complexity" evidence="5">
    <location>
        <begin position="270"/>
        <end position="279"/>
    </location>
</feature>
<feature type="compositionally biased region" description="Low complexity" evidence="5">
    <location>
        <begin position="250"/>
        <end position="262"/>
    </location>
</feature>
<organism evidence="7 8">
    <name type="scientific">Pandoravirus dulcis</name>
    <dbReference type="NCBI Taxonomy" id="1349409"/>
    <lineage>
        <taxon>Viruses</taxon>
        <taxon>Pandoravirus</taxon>
    </lineage>
</organism>
<evidence type="ECO:0000313" key="7">
    <source>
        <dbReference type="EMBL" id="ATE82520.1"/>
    </source>
</evidence>
<evidence type="ECO:0000256" key="4">
    <source>
        <dbReference type="PROSITE-ProRule" id="PRU00472"/>
    </source>
</evidence>
<dbReference type="SUPFAM" id="SSF57783">
    <property type="entry name" value="Zinc beta-ribbon"/>
    <property type="match status" value="1"/>
</dbReference>
<dbReference type="Proteomes" id="UP000201566">
    <property type="component" value="Segment"/>
</dbReference>
<feature type="domain" description="TFIIS-type" evidence="6">
    <location>
        <begin position="431"/>
        <end position="471"/>
    </location>
</feature>
<feature type="region of interest" description="Disordered" evidence="5">
    <location>
        <begin position="212"/>
        <end position="235"/>
    </location>
</feature>
<evidence type="ECO:0000313" key="8">
    <source>
        <dbReference type="Proteomes" id="UP000201566"/>
    </source>
</evidence>
<evidence type="ECO:0000259" key="6">
    <source>
        <dbReference type="PROSITE" id="PS51133"/>
    </source>
</evidence>
<proteinExistence type="predicted"/>
<feature type="compositionally biased region" description="Basic and acidic residues" evidence="5">
    <location>
        <begin position="9"/>
        <end position="18"/>
    </location>
</feature>
<evidence type="ECO:0000256" key="5">
    <source>
        <dbReference type="SAM" id="MobiDB-lite"/>
    </source>
</evidence>
<keyword evidence="3" id="KW-0862">Zinc</keyword>
<evidence type="ECO:0000256" key="3">
    <source>
        <dbReference type="ARBA" id="ARBA00022833"/>
    </source>
</evidence>
<accession>A0A291AU29</accession>
<dbReference type="GO" id="GO:0006351">
    <property type="term" value="P:DNA-templated transcription"/>
    <property type="evidence" value="ECO:0007669"/>
    <property type="project" value="InterPro"/>
</dbReference>
<dbReference type="PROSITE" id="PS00466">
    <property type="entry name" value="ZF_TFIIS_1"/>
    <property type="match status" value="1"/>
</dbReference>
<dbReference type="EMBL" id="KC977570">
    <property type="protein sequence ID" value="ATE82520.1"/>
    <property type="molecule type" value="Genomic_DNA"/>
</dbReference>
<gene>
    <name evidence="7" type="ORF">pdul_cds_525</name>
</gene>
<feature type="region of interest" description="Disordered" evidence="5">
    <location>
        <begin position="250"/>
        <end position="279"/>
    </location>
</feature>
<dbReference type="CDD" id="cd13749">
    <property type="entry name" value="Zn-ribbon_TFIIS"/>
    <property type="match status" value="1"/>
</dbReference>
<keyword evidence="2 4" id="KW-0863">Zinc-finger</keyword>
<protein>
    <submittedName>
        <fullName evidence="7">TFIIS C-domain containing protein</fullName>
    </submittedName>
</protein>
<feature type="region of interest" description="Disordered" evidence="5">
    <location>
        <begin position="1"/>
        <end position="103"/>
    </location>
</feature>
<dbReference type="Gene3D" id="2.20.25.10">
    <property type="match status" value="1"/>
</dbReference>
<feature type="compositionally biased region" description="Low complexity" evidence="5">
    <location>
        <begin position="223"/>
        <end position="235"/>
    </location>
</feature>
<dbReference type="Pfam" id="PF01096">
    <property type="entry name" value="Zn_ribbon_TFIIS"/>
    <property type="match status" value="1"/>
</dbReference>
<evidence type="ECO:0000256" key="2">
    <source>
        <dbReference type="ARBA" id="ARBA00022771"/>
    </source>
</evidence>
<reference evidence="7 8" key="1">
    <citation type="journal article" date="2013" name="Science">
        <title>Pandoraviruses: amoeba viruses with genomes up to 2.5 Mb reaching that of parasitic eukaryotes.</title>
        <authorList>
            <person name="Philippe N."/>
            <person name="Legendre M."/>
            <person name="Doutre G."/>
            <person name="Coute Y."/>
            <person name="Poirot O."/>
            <person name="Lescot M."/>
            <person name="Arslan D."/>
            <person name="Seltzer V."/>
            <person name="Bertaux L."/>
            <person name="Bruley C."/>
            <person name="Garin J."/>
            <person name="Claverie J.M."/>
            <person name="Abergel C."/>
        </authorList>
    </citation>
    <scope>NUCLEOTIDE SEQUENCE [LARGE SCALE GENOMIC DNA]</scope>
    <source>
        <strain evidence="7">Melbourne</strain>
    </source>
</reference>
<dbReference type="SMART" id="SM00440">
    <property type="entry name" value="ZnF_C2C2"/>
    <property type="match status" value="1"/>
</dbReference>
<dbReference type="GO" id="GO:0008270">
    <property type="term" value="F:zinc ion binding"/>
    <property type="evidence" value="ECO:0007669"/>
    <property type="project" value="UniProtKB-KW"/>
</dbReference>
<dbReference type="InterPro" id="IPR001222">
    <property type="entry name" value="Znf_TFIIS"/>
</dbReference>
<dbReference type="RefSeq" id="YP_009430229.1">
    <property type="nucleotide sequence ID" value="NC_021858.1"/>
</dbReference>
<keyword evidence="1" id="KW-0479">Metal-binding</keyword>
<sequence>MSTSAKIAEAVKKRERPLGRSAPTQKKDDQKDEKKKRKIKTNVPRKTSRQKKNEKKGPKGEGQKAPRGRSGEPTISRCKRRPRRRRPPVRNGDARSAKTHTGCFVSRQKGARLPRAAACARLEASALVARAFFFDLPHRRLSFRHPRGRSFCLLLSILDSRFSVPLPPYFSFFLASLLAVDPKTRAMKKHGDHGAKAPGGAGLAHLLASRRAHAHETADRASRGPSDARSPASRRAAGALALASAAAAAKRSRPAQTAAPVAPSTPEPEPAATREPVRAMTRRTATTARVPAPLRWRCQHFLVSSLRRAPLTPAASAVDPWADADLCRARPLGCTDADVAYCREVEEAIYHETDGRPAAYEAAVRRIAYALRSGGRALTRRYGARDVAALDDDALAASTAPGRRRLRAHRRLDACRAMMADADIFGDALAAVVRCRKCGGDDIVRNQLQTRSADEPMTVFNRCANCNTRWRQ</sequence>
<dbReference type="PROSITE" id="PS51133">
    <property type="entry name" value="ZF_TFIIS_2"/>
    <property type="match status" value="1"/>
</dbReference>
<name>A0A291AU29_9VIRU</name>
<dbReference type="KEGG" id="vg:34567826"/>
<dbReference type="GO" id="GO:0003676">
    <property type="term" value="F:nucleic acid binding"/>
    <property type="evidence" value="ECO:0007669"/>
    <property type="project" value="InterPro"/>
</dbReference>
<feature type="compositionally biased region" description="Basic residues" evidence="5">
    <location>
        <begin position="77"/>
        <end position="88"/>
    </location>
</feature>
<dbReference type="GeneID" id="34567826"/>